<evidence type="ECO:0000313" key="1">
    <source>
        <dbReference type="EMBL" id="MBK9719153.1"/>
    </source>
</evidence>
<gene>
    <name evidence="1" type="ORF">IPO85_16870</name>
</gene>
<accession>A0A9D7SC95</accession>
<organism evidence="1 2">
    <name type="scientific">Candidatus Defluviibacterium haderslevense</name>
    <dbReference type="NCBI Taxonomy" id="2981993"/>
    <lineage>
        <taxon>Bacteria</taxon>
        <taxon>Pseudomonadati</taxon>
        <taxon>Bacteroidota</taxon>
        <taxon>Saprospiria</taxon>
        <taxon>Saprospirales</taxon>
        <taxon>Saprospiraceae</taxon>
        <taxon>Candidatus Defluviibacterium</taxon>
    </lineage>
</organism>
<sequence length="51" mass="5587">MNKITTNVLEYSFCNSSSTTKHSIKLAVRSTYTTRIHGCGVGLIPSIQRDG</sequence>
<proteinExistence type="predicted"/>
<reference evidence="1 2" key="1">
    <citation type="submission" date="2020-10" db="EMBL/GenBank/DDBJ databases">
        <title>Connecting structure to function with the recovery of over 1000 high-quality activated sludge metagenome-assembled genomes encoding full-length rRNA genes using long-read sequencing.</title>
        <authorList>
            <person name="Singleton C.M."/>
            <person name="Petriglieri F."/>
            <person name="Kristensen J.M."/>
            <person name="Kirkegaard R.H."/>
            <person name="Michaelsen T.Y."/>
            <person name="Andersen M.H."/>
            <person name="Karst S.M."/>
            <person name="Dueholm M.S."/>
            <person name="Nielsen P.H."/>
            <person name="Albertsen M."/>
        </authorList>
    </citation>
    <scope>NUCLEOTIDE SEQUENCE [LARGE SCALE GENOMIC DNA]</scope>
    <source>
        <strain evidence="1">Ribe_18-Q3-R11-54_BAT3C.373</strain>
    </source>
</reference>
<dbReference type="Proteomes" id="UP000808349">
    <property type="component" value="Unassembled WGS sequence"/>
</dbReference>
<name>A0A9D7SC95_9BACT</name>
<evidence type="ECO:0000313" key="2">
    <source>
        <dbReference type="Proteomes" id="UP000808349"/>
    </source>
</evidence>
<dbReference type="AlphaFoldDB" id="A0A9D7SC95"/>
<comment type="caution">
    <text evidence="1">The sequence shown here is derived from an EMBL/GenBank/DDBJ whole genome shotgun (WGS) entry which is preliminary data.</text>
</comment>
<dbReference type="EMBL" id="JADKFW010000016">
    <property type="protein sequence ID" value="MBK9719153.1"/>
    <property type="molecule type" value="Genomic_DNA"/>
</dbReference>
<protein>
    <submittedName>
        <fullName evidence="1">Uncharacterized protein</fullName>
    </submittedName>
</protein>